<protein>
    <submittedName>
        <fullName evidence="10">Unannotated protein</fullName>
    </submittedName>
</protein>
<dbReference type="GO" id="GO:0051903">
    <property type="term" value="F:S-(hydroxymethyl)glutathione dehydrogenase [NAD(P)+] activity"/>
    <property type="evidence" value="ECO:0007669"/>
    <property type="project" value="TreeGrafter"/>
</dbReference>
<accession>A0A6J7CWG1</accession>
<organism evidence="10">
    <name type="scientific">freshwater metagenome</name>
    <dbReference type="NCBI Taxonomy" id="449393"/>
    <lineage>
        <taxon>unclassified sequences</taxon>
        <taxon>metagenomes</taxon>
        <taxon>ecological metagenomes</taxon>
    </lineage>
</organism>
<comment type="cofactor">
    <cofactor evidence="1">
        <name>Zn(2+)</name>
        <dbReference type="ChEBI" id="CHEBI:29105"/>
    </cofactor>
</comment>
<dbReference type="Gene3D" id="3.90.180.10">
    <property type="entry name" value="Medium-chain alcohol dehydrogenases, catalytic domain"/>
    <property type="match status" value="1"/>
</dbReference>
<keyword evidence="3" id="KW-0862">Zinc</keyword>
<dbReference type="EMBL" id="CAESAE010000005">
    <property type="protein sequence ID" value="CAB4339971.1"/>
    <property type="molecule type" value="Genomic_DNA"/>
</dbReference>
<dbReference type="Pfam" id="PF08240">
    <property type="entry name" value="ADH_N"/>
    <property type="match status" value="1"/>
</dbReference>
<dbReference type="EMBL" id="CAFBQX010000001">
    <property type="protein sequence ID" value="CAB5070034.1"/>
    <property type="molecule type" value="Genomic_DNA"/>
</dbReference>
<dbReference type="EMBL" id="CAEZXO010000001">
    <property type="protein sequence ID" value="CAB4683261.1"/>
    <property type="molecule type" value="Genomic_DNA"/>
</dbReference>
<dbReference type="GO" id="GO:0046294">
    <property type="term" value="P:formaldehyde catabolic process"/>
    <property type="evidence" value="ECO:0007669"/>
    <property type="project" value="TreeGrafter"/>
</dbReference>
<dbReference type="SMART" id="SM00829">
    <property type="entry name" value="PKS_ER"/>
    <property type="match status" value="1"/>
</dbReference>
<dbReference type="EMBL" id="CAFBLD010000003">
    <property type="protein sequence ID" value="CAB4861014.1"/>
    <property type="molecule type" value="Genomic_DNA"/>
</dbReference>
<evidence type="ECO:0000256" key="3">
    <source>
        <dbReference type="ARBA" id="ARBA00022833"/>
    </source>
</evidence>
<dbReference type="PANTHER" id="PTHR43880:SF12">
    <property type="entry name" value="ALCOHOL DEHYDROGENASE CLASS-3"/>
    <property type="match status" value="1"/>
</dbReference>
<dbReference type="EMBL" id="CAFBNH010000003">
    <property type="protein sequence ID" value="CAB4940815.1"/>
    <property type="molecule type" value="Genomic_DNA"/>
</dbReference>
<dbReference type="InterPro" id="IPR020843">
    <property type="entry name" value="ER"/>
</dbReference>
<name>A0A6J7CWG1_9ZZZZ</name>
<dbReference type="SUPFAM" id="SSF50129">
    <property type="entry name" value="GroES-like"/>
    <property type="match status" value="2"/>
</dbReference>
<dbReference type="FunFam" id="3.40.50.720:FF:000003">
    <property type="entry name" value="S-(hydroxymethyl)glutathione dehydrogenase"/>
    <property type="match status" value="1"/>
</dbReference>
<dbReference type="Pfam" id="PF00107">
    <property type="entry name" value="ADH_zinc_N"/>
    <property type="match status" value="1"/>
</dbReference>
<evidence type="ECO:0000313" key="8">
    <source>
        <dbReference type="EMBL" id="CAB4770900.1"/>
    </source>
</evidence>
<dbReference type="InterPro" id="IPR013149">
    <property type="entry name" value="ADH-like_C"/>
</dbReference>
<evidence type="ECO:0000313" key="13">
    <source>
        <dbReference type="EMBL" id="CAB5070034.1"/>
    </source>
</evidence>
<feature type="domain" description="Enoyl reductase (ER)" evidence="5">
    <location>
        <begin position="12"/>
        <end position="365"/>
    </location>
</feature>
<evidence type="ECO:0000259" key="5">
    <source>
        <dbReference type="SMART" id="SM00829"/>
    </source>
</evidence>
<gene>
    <name evidence="7" type="ORF">UFOPK2510_00094</name>
    <name evidence="8" type="ORF">UFOPK2936_00182</name>
    <name evidence="9" type="ORF">UFOPK3174_00031</name>
    <name evidence="10" type="ORF">UFOPK3328_00479</name>
    <name evidence="11" type="ORF">UFOPK3779_00514</name>
    <name evidence="12" type="ORF">UFOPK3913_00419</name>
    <name evidence="6" type="ORF">UFOPK4107_00913</name>
    <name evidence="13" type="ORF">UFOPK4403_00247</name>
</gene>
<evidence type="ECO:0000256" key="4">
    <source>
        <dbReference type="ARBA" id="ARBA00023027"/>
    </source>
</evidence>
<dbReference type="InterPro" id="IPR013154">
    <property type="entry name" value="ADH-like_N"/>
</dbReference>
<evidence type="ECO:0000256" key="1">
    <source>
        <dbReference type="ARBA" id="ARBA00001947"/>
    </source>
</evidence>
<evidence type="ECO:0000256" key="2">
    <source>
        <dbReference type="ARBA" id="ARBA00022723"/>
    </source>
</evidence>
<evidence type="ECO:0000313" key="12">
    <source>
        <dbReference type="EMBL" id="CAB4971049.1"/>
    </source>
</evidence>
<dbReference type="InterPro" id="IPR011032">
    <property type="entry name" value="GroES-like_sf"/>
</dbReference>
<dbReference type="GO" id="GO:0005829">
    <property type="term" value="C:cytosol"/>
    <property type="evidence" value="ECO:0007669"/>
    <property type="project" value="TreeGrafter"/>
</dbReference>
<keyword evidence="4" id="KW-0520">NAD</keyword>
<dbReference type="EMBL" id="CAFABH010000001">
    <property type="protein sequence ID" value="CAB4818133.1"/>
    <property type="molecule type" value="Genomic_DNA"/>
</dbReference>
<keyword evidence="2" id="KW-0479">Metal-binding</keyword>
<evidence type="ECO:0000313" key="11">
    <source>
        <dbReference type="EMBL" id="CAB4940815.1"/>
    </source>
</evidence>
<dbReference type="EMBL" id="CAEZZW010000001">
    <property type="protein sequence ID" value="CAB4770900.1"/>
    <property type="molecule type" value="Genomic_DNA"/>
</dbReference>
<evidence type="ECO:0000313" key="6">
    <source>
        <dbReference type="EMBL" id="CAB4339971.1"/>
    </source>
</evidence>
<proteinExistence type="predicted"/>
<dbReference type="PANTHER" id="PTHR43880">
    <property type="entry name" value="ALCOHOL DEHYDROGENASE"/>
    <property type="match status" value="1"/>
</dbReference>
<dbReference type="SUPFAM" id="SSF51735">
    <property type="entry name" value="NAD(P)-binding Rossmann-fold domains"/>
    <property type="match status" value="1"/>
</dbReference>
<dbReference type="InterPro" id="IPR036291">
    <property type="entry name" value="NAD(P)-bd_dom_sf"/>
</dbReference>
<dbReference type="EMBL" id="CAFBOC010000003">
    <property type="protein sequence ID" value="CAB4971049.1"/>
    <property type="molecule type" value="Genomic_DNA"/>
</dbReference>
<dbReference type="AlphaFoldDB" id="A0A6J7CWG1"/>
<sequence length="369" mass="38444">MTLIMEVPVLVAANQKMPMTQVKVDAPHPGEVRVKMFASGVCHSCLHAYDGSHATPMPMILGDEGSGVVESVGDGVTTLVPGDHVIISWLLNCGTCPPCRNGKPAHCWAPSPFGALLDNTQRFHNAKTGEKILHYGPATYAPYTVVPESSAIKIRKDMPLDKAALIGCSVTTGFGAVTNAAGARPGQSVAVVGCGGVGLNSIQGARVVGAFPIIAIDTSEGALELAKKMGASHTINAAKEDVLEAIKKICPRGVDYSIAAVGSTKAMLNALKMLGAGGTMVILGAPPSGSMLEIDPTANILAGERRMIGSKYGSSNPHVEFPMLVELYLNGKLDLDSLLTGNYRLDEADKAFEVLAKGGPGRGLITFEQ</sequence>
<reference evidence="10" key="1">
    <citation type="submission" date="2020-05" db="EMBL/GenBank/DDBJ databases">
        <authorList>
            <person name="Chiriac C."/>
            <person name="Salcher M."/>
            <person name="Ghai R."/>
            <person name="Kavagutti S V."/>
        </authorList>
    </citation>
    <scope>NUCLEOTIDE SEQUENCE</scope>
</reference>
<evidence type="ECO:0000313" key="9">
    <source>
        <dbReference type="EMBL" id="CAB4818133.1"/>
    </source>
</evidence>
<evidence type="ECO:0000313" key="7">
    <source>
        <dbReference type="EMBL" id="CAB4683261.1"/>
    </source>
</evidence>
<evidence type="ECO:0000313" key="10">
    <source>
        <dbReference type="EMBL" id="CAB4861014.1"/>
    </source>
</evidence>
<dbReference type="Gene3D" id="3.40.50.720">
    <property type="entry name" value="NAD(P)-binding Rossmann-like Domain"/>
    <property type="match status" value="1"/>
</dbReference>
<dbReference type="GO" id="GO:0008270">
    <property type="term" value="F:zinc ion binding"/>
    <property type="evidence" value="ECO:0007669"/>
    <property type="project" value="TreeGrafter"/>
</dbReference>